<dbReference type="InterPro" id="IPR010255">
    <property type="entry name" value="Haem_peroxidase_sf"/>
</dbReference>
<sequence length="558" mass="61846">SIDGKCNNKINPFAGVVATPLKRLIQPEYGDGLSAPRRSVSGGELPNPRMISNALNDTKTASRHVNAMFVTFGQFITHDLVLTPETKGKSSKRVNGVEVNCSCSNPHHSCVNIPVPRGDPLHATTTCIPMKGTKVVHGCGNYPAENINLLPSYIDGNMIYGSSEEMLQTLRDQSSGKKHIYIYSLLTRKNVPSNISRIITCPGHLNPPGSTCFVSGERRLNENIGLSSLHLLFSREHNRIARRLNFLNRNWDSDTVFFETRRIIVAMIQVITYNEFLPLLLGRSYAKRFGLDLLTQGNYFGYNPTFDAGVSSAFATAAFRYGHTQVGASFSRLASDYIRSEFPTVPMRKALFQQAAVVNGSSHSILRGMMEDPALEVAPNMVDDLKNHMFESSSQPGKDLLAINIHRGRLHGLPGYNKYREFCGLNRARNWSDLASTINESMVTKLSAIYSHVDDIDLMIGGIAETPLSAGSVGPTFGCIIAHQFRDVRKGDRFWFENPGIFSKGQLQELRRASFSRVICDNMENMTTISPYAMLLSTVDSNSRINCGNIEPLNLALW</sequence>
<keyword evidence="5" id="KW-0479">Metal-binding</keyword>
<feature type="binding site" description="axial binding residue" evidence="5">
    <location>
        <position position="323"/>
    </location>
    <ligand>
        <name>heme b</name>
        <dbReference type="ChEBI" id="CHEBI:60344"/>
    </ligand>
    <ligandPart>
        <name>Fe</name>
        <dbReference type="ChEBI" id="CHEBI:18248"/>
    </ligandPart>
</feature>
<keyword evidence="7" id="KW-1185">Reference proteome</keyword>
<dbReference type="GO" id="GO:0004601">
    <property type="term" value="F:peroxidase activity"/>
    <property type="evidence" value="ECO:0007669"/>
    <property type="project" value="InterPro"/>
</dbReference>
<protein>
    <submittedName>
        <fullName evidence="6">Uncharacterized protein</fullName>
    </submittedName>
</protein>
<dbReference type="PANTHER" id="PTHR11475:SF4">
    <property type="entry name" value="CHORION PEROXIDASE"/>
    <property type="match status" value="1"/>
</dbReference>
<dbReference type="eggNOG" id="KOG2408">
    <property type="taxonomic scope" value="Eukaryota"/>
</dbReference>
<dbReference type="CDD" id="cd09823">
    <property type="entry name" value="peroxinectin_like"/>
    <property type="match status" value="1"/>
</dbReference>
<reference evidence="6" key="3">
    <citation type="submission" date="2025-09" db="UniProtKB">
        <authorList>
            <consortium name="Ensembl"/>
        </authorList>
    </citation>
    <scope>IDENTIFICATION</scope>
</reference>
<keyword evidence="4" id="KW-0325">Glycoprotein</keyword>
<dbReference type="PANTHER" id="PTHR11475">
    <property type="entry name" value="OXIDASE/PEROXIDASE"/>
    <property type="match status" value="1"/>
</dbReference>
<evidence type="ECO:0000313" key="6">
    <source>
        <dbReference type="Ensembl" id="ENSCSAVP00000019820.1"/>
    </source>
</evidence>
<comment type="subcellular location">
    <subcellularLocation>
        <location evidence="1">Secreted</location>
    </subcellularLocation>
</comment>
<keyword evidence="2" id="KW-0964">Secreted</keyword>
<accession>H2ZQF4</accession>
<reference evidence="6" key="2">
    <citation type="submission" date="2025-08" db="UniProtKB">
        <authorList>
            <consortium name="Ensembl"/>
        </authorList>
    </citation>
    <scope>IDENTIFICATION</scope>
</reference>
<evidence type="ECO:0000313" key="7">
    <source>
        <dbReference type="Proteomes" id="UP000007875"/>
    </source>
</evidence>
<dbReference type="GO" id="GO:0005576">
    <property type="term" value="C:extracellular region"/>
    <property type="evidence" value="ECO:0007669"/>
    <property type="project" value="UniProtKB-SubCell"/>
</dbReference>
<keyword evidence="3" id="KW-0732">Signal</keyword>
<dbReference type="Gene3D" id="1.10.640.10">
    <property type="entry name" value="Haem peroxidase domain superfamily, animal type"/>
    <property type="match status" value="1"/>
</dbReference>
<dbReference type="SUPFAM" id="SSF48113">
    <property type="entry name" value="Heme-dependent peroxidases"/>
    <property type="match status" value="1"/>
</dbReference>
<evidence type="ECO:0000256" key="5">
    <source>
        <dbReference type="PIRSR" id="PIRSR619791-2"/>
    </source>
</evidence>
<dbReference type="OMA" id="VNCSCSN"/>
<dbReference type="Proteomes" id="UP000007875">
    <property type="component" value="Unassembled WGS sequence"/>
</dbReference>
<organism evidence="6 7">
    <name type="scientific">Ciona savignyi</name>
    <name type="common">Pacific transparent sea squirt</name>
    <dbReference type="NCBI Taxonomy" id="51511"/>
    <lineage>
        <taxon>Eukaryota</taxon>
        <taxon>Metazoa</taxon>
        <taxon>Chordata</taxon>
        <taxon>Tunicata</taxon>
        <taxon>Ascidiacea</taxon>
        <taxon>Phlebobranchia</taxon>
        <taxon>Cionidae</taxon>
        <taxon>Ciona</taxon>
    </lineage>
</organism>
<dbReference type="PROSITE" id="PS50292">
    <property type="entry name" value="PEROXIDASE_3"/>
    <property type="match status" value="1"/>
</dbReference>
<dbReference type="InterPro" id="IPR037120">
    <property type="entry name" value="Haem_peroxidase_sf_animal"/>
</dbReference>
<dbReference type="STRING" id="51511.ENSCSAVP00000019820"/>
<keyword evidence="5" id="KW-0408">Iron</keyword>
<dbReference type="InParanoid" id="H2ZQF4"/>
<dbReference type="Ensembl" id="ENSCSAVT00000020033.1">
    <property type="protein sequence ID" value="ENSCSAVP00000019820.1"/>
    <property type="gene ID" value="ENSCSAVG00000011638.1"/>
</dbReference>
<dbReference type="GO" id="GO:0006979">
    <property type="term" value="P:response to oxidative stress"/>
    <property type="evidence" value="ECO:0007669"/>
    <property type="project" value="InterPro"/>
</dbReference>
<dbReference type="GO" id="GO:0046872">
    <property type="term" value="F:metal ion binding"/>
    <property type="evidence" value="ECO:0007669"/>
    <property type="project" value="UniProtKB-KW"/>
</dbReference>
<evidence type="ECO:0000256" key="4">
    <source>
        <dbReference type="ARBA" id="ARBA00023180"/>
    </source>
</evidence>
<name>H2ZQF4_CIOSA</name>
<reference evidence="7" key="1">
    <citation type="submission" date="2003-08" db="EMBL/GenBank/DDBJ databases">
        <authorList>
            <person name="Birren B."/>
            <person name="Nusbaum C."/>
            <person name="Abebe A."/>
            <person name="Abouelleil A."/>
            <person name="Adekoya E."/>
            <person name="Ait-zahra M."/>
            <person name="Allen N."/>
            <person name="Allen T."/>
            <person name="An P."/>
            <person name="Anderson M."/>
            <person name="Anderson S."/>
            <person name="Arachchi H."/>
            <person name="Armbruster J."/>
            <person name="Bachantsang P."/>
            <person name="Baldwin J."/>
            <person name="Barry A."/>
            <person name="Bayul T."/>
            <person name="Blitshsteyn B."/>
            <person name="Bloom T."/>
            <person name="Blye J."/>
            <person name="Boguslavskiy L."/>
            <person name="Borowsky M."/>
            <person name="Boukhgalter B."/>
            <person name="Brunache A."/>
            <person name="Butler J."/>
            <person name="Calixte N."/>
            <person name="Calvo S."/>
            <person name="Camarata J."/>
            <person name="Campo K."/>
            <person name="Chang J."/>
            <person name="Cheshatsang Y."/>
            <person name="Citroen M."/>
            <person name="Collymore A."/>
            <person name="Considine T."/>
            <person name="Cook A."/>
            <person name="Cooke P."/>
            <person name="Corum B."/>
            <person name="Cuomo C."/>
            <person name="David R."/>
            <person name="Dawoe T."/>
            <person name="Degray S."/>
            <person name="Dodge S."/>
            <person name="Dooley K."/>
            <person name="Dorje P."/>
            <person name="Dorjee K."/>
            <person name="Dorris L."/>
            <person name="Duffey N."/>
            <person name="Dupes A."/>
            <person name="Elkins T."/>
            <person name="Engels R."/>
            <person name="Erickson J."/>
            <person name="Farina A."/>
            <person name="Faro S."/>
            <person name="Ferreira P."/>
            <person name="Fischer H."/>
            <person name="Fitzgerald M."/>
            <person name="Foley K."/>
            <person name="Gage D."/>
            <person name="Galagan J."/>
            <person name="Gearin G."/>
            <person name="Gnerre S."/>
            <person name="Gnirke A."/>
            <person name="Goyette A."/>
            <person name="Graham J."/>
            <person name="Grandbois E."/>
            <person name="Gyaltsen K."/>
            <person name="Hafez N."/>
            <person name="Hagopian D."/>
            <person name="Hagos B."/>
            <person name="Hall J."/>
            <person name="Hatcher B."/>
            <person name="Heller A."/>
            <person name="Higgins H."/>
            <person name="Honan T."/>
            <person name="Horn A."/>
            <person name="Houde N."/>
            <person name="Hughes L."/>
            <person name="Hulme W."/>
            <person name="Husby E."/>
            <person name="Iliev I."/>
            <person name="Jaffe D."/>
            <person name="Jones C."/>
            <person name="Kamal M."/>
            <person name="Kamat A."/>
            <person name="Kamvysselis M."/>
            <person name="Karlsson E."/>
            <person name="Kells C."/>
            <person name="Kieu A."/>
            <person name="Kisner P."/>
            <person name="Kodira C."/>
            <person name="Kulbokas E."/>
            <person name="Labutti K."/>
            <person name="Lama D."/>
            <person name="Landers T."/>
            <person name="Leger J."/>
            <person name="Levine S."/>
            <person name="Lewis D."/>
            <person name="Lewis T."/>
            <person name="Lindblad-toh K."/>
            <person name="Liu X."/>
            <person name="Lokyitsang T."/>
            <person name="Lokyitsang Y."/>
            <person name="Lucien O."/>
            <person name="Lui A."/>
            <person name="Ma L.J."/>
            <person name="Mabbitt R."/>
            <person name="Macdonald J."/>
            <person name="Maclean C."/>
            <person name="Major J."/>
            <person name="Manning J."/>
            <person name="Marabella R."/>
            <person name="Maru K."/>
            <person name="Matthews C."/>
            <person name="Mauceli E."/>
            <person name="Mccarthy M."/>
            <person name="Mcdonough S."/>
            <person name="Mcghee T."/>
            <person name="Meldrim J."/>
            <person name="Meneus L."/>
            <person name="Mesirov J."/>
            <person name="Mihalev A."/>
            <person name="Mihova T."/>
            <person name="Mikkelsen T."/>
            <person name="Mlenga V."/>
            <person name="Moru K."/>
            <person name="Mozes J."/>
            <person name="Mulrain L."/>
            <person name="Munson G."/>
            <person name="Naylor J."/>
            <person name="Newes C."/>
            <person name="Nguyen C."/>
            <person name="Nguyen N."/>
            <person name="Nguyen T."/>
            <person name="Nicol R."/>
            <person name="Nielsen C."/>
            <person name="Nizzari M."/>
            <person name="Norbu C."/>
            <person name="Norbu N."/>
            <person name="O'donnell P."/>
            <person name="Okoawo O."/>
            <person name="O'leary S."/>
            <person name="Omotosho B."/>
            <person name="O'neill K."/>
            <person name="Osman S."/>
            <person name="Parker S."/>
            <person name="Perrin D."/>
            <person name="Phunkhang P."/>
            <person name="Piqani B."/>
            <person name="Purcell S."/>
            <person name="Rachupka T."/>
            <person name="Ramasamy U."/>
            <person name="Rameau R."/>
            <person name="Ray V."/>
            <person name="Raymond C."/>
            <person name="Retta R."/>
            <person name="Richardson S."/>
            <person name="Rise C."/>
            <person name="Rodriguez J."/>
            <person name="Rogers J."/>
            <person name="Rogov P."/>
            <person name="Rutman M."/>
            <person name="Schupbach R."/>
            <person name="Seaman C."/>
            <person name="Settipalli S."/>
            <person name="Sharpe T."/>
            <person name="Sheridan J."/>
            <person name="Sherpa N."/>
            <person name="Shi J."/>
            <person name="Smirnov S."/>
            <person name="Smith C."/>
            <person name="Sougnez C."/>
            <person name="Spencer B."/>
            <person name="Stalker J."/>
            <person name="Stange-thomann N."/>
            <person name="Stavropoulos S."/>
            <person name="Stetson K."/>
            <person name="Stone C."/>
            <person name="Stone S."/>
            <person name="Stubbs M."/>
            <person name="Talamas J."/>
            <person name="Tchuinga P."/>
            <person name="Tenzing P."/>
            <person name="Tesfaye S."/>
            <person name="Theodore J."/>
            <person name="Thoulutsang Y."/>
            <person name="Topham K."/>
            <person name="Towey S."/>
            <person name="Tsamla T."/>
            <person name="Tsomo N."/>
            <person name="Vallee D."/>
            <person name="Vassiliev H."/>
            <person name="Venkataraman V."/>
            <person name="Vinson J."/>
            <person name="Vo A."/>
            <person name="Wade C."/>
            <person name="Wang S."/>
            <person name="Wangchuk T."/>
            <person name="Wangdi T."/>
            <person name="Whittaker C."/>
            <person name="Wilkinson J."/>
            <person name="Wu Y."/>
            <person name="Wyman D."/>
            <person name="Yadav S."/>
            <person name="Yang S."/>
            <person name="Yang X."/>
            <person name="Yeager S."/>
            <person name="Yee E."/>
            <person name="Young G."/>
            <person name="Zainoun J."/>
            <person name="Zembeck L."/>
            <person name="Zimmer A."/>
            <person name="Zody M."/>
            <person name="Lander E."/>
        </authorList>
    </citation>
    <scope>NUCLEOTIDE SEQUENCE [LARGE SCALE GENOMIC DNA]</scope>
</reference>
<evidence type="ECO:0000256" key="3">
    <source>
        <dbReference type="ARBA" id="ARBA00022729"/>
    </source>
</evidence>
<dbReference type="PRINTS" id="PR00457">
    <property type="entry name" value="ANPEROXIDASE"/>
</dbReference>
<keyword evidence="5" id="KW-0349">Heme</keyword>
<dbReference type="FunFam" id="1.10.640.10:FF:000003">
    <property type="entry name" value="chorion peroxidase"/>
    <property type="match status" value="1"/>
</dbReference>
<evidence type="ECO:0000256" key="1">
    <source>
        <dbReference type="ARBA" id="ARBA00004613"/>
    </source>
</evidence>
<dbReference type="AlphaFoldDB" id="H2ZQF4"/>
<proteinExistence type="predicted"/>
<evidence type="ECO:0000256" key="2">
    <source>
        <dbReference type="ARBA" id="ARBA00022525"/>
    </source>
</evidence>
<dbReference type="GeneTree" id="ENSGT00940000166558"/>
<dbReference type="HOGENOM" id="CLU_006087_5_2_1"/>
<dbReference type="GO" id="GO:0020037">
    <property type="term" value="F:heme binding"/>
    <property type="evidence" value="ECO:0007669"/>
    <property type="project" value="InterPro"/>
</dbReference>
<dbReference type="Pfam" id="PF03098">
    <property type="entry name" value="An_peroxidase"/>
    <property type="match status" value="1"/>
</dbReference>
<dbReference type="InterPro" id="IPR019791">
    <property type="entry name" value="Haem_peroxidase_animal"/>
</dbReference>